<gene>
    <name evidence="2" type="ORF">SAMN05660710_02669</name>
</gene>
<protein>
    <recommendedName>
        <fullName evidence="4">NfeD-like C-terminal, partner-binding</fullName>
    </recommendedName>
</protein>
<reference evidence="2 3" key="1">
    <citation type="submission" date="2016-10" db="EMBL/GenBank/DDBJ databases">
        <authorList>
            <person name="de Groot N.N."/>
        </authorList>
    </citation>
    <scope>NUCLEOTIDE SEQUENCE [LARGE SCALE GENOMIC DNA]</scope>
    <source>
        <strain evidence="2 3">CGMCC 1.8925</strain>
    </source>
</reference>
<keyword evidence="1" id="KW-0812">Transmembrane</keyword>
<sequence length="90" mass="9660">MSALNGWLWLVAALVIATIELLLPGWIFMGLAGAVGIMAVLLITGVWTASLPVTLVVTAVMSAVIWFALRRIAGPRSAGEKKIWTRDIND</sequence>
<dbReference type="AlphaFoldDB" id="A0A1G5IKR1"/>
<evidence type="ECO:0008006" key="4">
    <source>
        <dbReference type="Google" id="ProtNLM"/>
    </source>
</evidence>
<feature type="transmembrane region" description="Helical" evidence="1">
    <location>
        <begin position="6"/>
        <end position="23"/>
    </location>
</feature>
<dbReference type="RefSeq" id="WP_090745425.1">
    <property type="nucleotide sequence ID" value="NZ_FMVT01000009.1"/>
</dbReference>
<evidence type="ECO:0000313" key="3">
    <source>
        <dbReference type="Proteomes" id="UP000199502"/>
    </source>
</evidence>
<proteinExistence type="predicted"/>
<keyword evidence="1" id="KW-0472">Membrane</keyword>
<name>A0A1G5IKR1_9RHOB</name>
<dbReference type="STRING" id="336292.SAMN05660710_02669"/>
<dbReference type="OrthoDB" id="7745385at2"/>
<feature type="transmembrane region" description="Helical" evidence="1">
    <location>
        <begin position="53"/>
        <end position="73"/>
    </location>
</feature>
<dbReference type="Proteomes" id="UP000199502">
    <property type="component" value="Unassembled WGS sequence"/>
</dbReference>
<evidence type="ECO:0000256" key="1">
    <source>
        <dbReference type="SAM" id="Phobius"/>
    </source>
</evidence>
<evidence type="ECO:0000313" key="2">
    <source>
        <dbReference type="EMBL" id="SCY76686.1"/>
    </source>
</evidence>
<organism evidence="2 3">
    <name type="scientific">Paracoccus tibetensis</name>
    <dbReference type="NCBI Taxonomy" id="336292"/>
    <lineage>
        <taxon>Bacteria</taxon>
        <taxon>Pseudomonadati</taxon>
        <taxon>Pseudomonadota</taxon>
        <taxon>Alphaproteobacteria</taxon>
        <taxon>Rhodobacterales</taxon>
        <taxon>Paracoccaceae</taxon>
        <taxon>Paracoccus</taxon>
    </lineage>
</organism>
<accession>A0A1G5IKR1</accession>
<keyword evidence="3" id="KW-1185">Reference proteome</keyword>
<dbReference type="EMBL" id="FMVT01000009">
    <property type="protein sequence ID" value="SCY76686.1"/>
    <property type="molecule type" value="Genomic_DNA"/>
</dbReference>
<keyword evidence="1" id="KW-1133">Transmembrane helix</keyword>